<evidence type="ECO:0000313" key="2">
    <source>
        <dbReference type="EMBL" id="NJB72456.1"/>
    </source>
</evidence>
<keyword evidence="3" id="KW-1185">Reference proteome</keyword>
<dbReference type="RefSeq" id="WP_167965487.1">
    <property type="nucleotide sequence ID" value="NZ_JAATJJ010000002.1"/>
</dbReference>
<reference evidence="2 3" key="1">
    <citation type="submission" date="2020-03" db="EMBL/GenBank/DDBJ databases">
        <title>Genomic Encyclopedia of Type Strains, Phase IV (KMG-IV): sequencing the most valuable type-strain genomes for metagenomic binning, comparative biology and taxonomic classification.</title>
        <authorList>
            <person name="Goeker M."/>
        </authorList>
    </citation>
    <scope>NUCLEOTIDE SEQUENCE [LARGE SCALE GENOMIC DNA]</scope>
    <source>
        <strain evidence="2 3">DSM 29762</strain>
    </source>
</reference>
<dbReference type="EMBL" id="JAATJJ010000002">
    <property type="protein sequence ID" value="NJB72456.1"/>
    <property type="molecule type" value="Genomic_DNA"/>
</dbReference>
<evidence type="ECO:0000256" key="1">
    <source>
        <dbReference type="SAM" id="SignalP"/>
    </source>
</evidence>
<feature type="signal peptide" evidence="1">
    <location>
        <begin position="1"/>
        <end position="21"/>
    </location>
</feature>
<name>A0A846QU16_9FLAO</name>
<gene>
    <name evidence="2" type="ORF">GGR42_002947</name>
</gene>
<keyword evidence="1" id="KW-0732">Signal</keyword>
<sequence length="113" mass="12800">MRKISLVLVAAMLLTAGNLFANDFTKVEPSKKLSTQIAEMLNDNKIVLEQDYDELTAQIRFTINNEGEIVVMSVDTENNSLEGFVKSKLNYQKVELDNFKEGKIYTIPVRIKA</sequence>
<accession>A0A846QU16</accession>
<dbReference type="AlphaFoldDB" id="A0A846QU16"/>
<feature type="chain" id="PRO_5032402838" evidence="1">
    <location>
        <begin position="22"/>
        <end position="113"/>
    </location>
</feature>
<organism evidence="2 3">
    <name type="scientific">Saonia flava</name>
    <dbReference type="NCBI Taxonomy" id="523696"/>
    <lineage>
        <taxon>Bacteria</taxon>
        <taxon>Pseudomonadati</taxon>
        <taxon>Bacteroidota</taxon>
        <taxon>Flavobacteriia</taxon>
        <taxon>Flavobacteriales</taxon>
        <taxon>Flavobacteriaceae</taxon>
        <taxon>Saonia</taxon>
    </lineage>
</organism>
<dbReference type="Proteomes" id="UP000590442">
    <property type="component" value="Unassembled WGS sequence"/>
</dbReference>
<proteinExistence type="predicted"/>
<comment type="caution">
    <text evidence="2">The sequence shown here is derived from an EMBL/GenBank/DDBJ whole genome shotgun (WGS) entry which is preliminary data.</text>
</comment>
<evidence type="ECO:0000313" key="3">
    <source>
        <dbReference type="Proteomes" id="UP000590442"/>
    </source>
</evidence>
<protein>
    <submittedName>
        <fullName evidence="2">Uncharacterized protein</fullName>
    </submittedName>
</protein>